<proteinExistence type="predicted"/>
<sequence length="89" mass="9563">MKSLVILVIMAAVVLADVSHLTSTSTEHSLNPEDQQTSDGSGAAPEINSSTSREYLPPPGVTTEPIPAHTFGADGYKYKEPQKKNFSFK</sequence>
<name>A0A7R8YQG0_HERIL</name>
<feature type="chain" id="PRO_5031091935" description="Secreted protein" evidence="2">
    <location>
        <begin position="17"/>
        <end position="89"/>
    </location>
</feature>
<evidence type="ECO:0008006" key="5">
    <source>
        <dbReference type="Google" id="ProtNLM"/>
    </source>
</evidence>
<feature type="region of interest" description="Disordered" evidence="1">
    <location>
        <begin position="22"/>
        <end position="89"/>
    </location>
</feature>
<evidence type="ECO:0000313" key="3">
    <source>
        <dbReference type="EMBL" id="CAD7081633.1"/>
    </source>
</evidence>
<dbReference type="InParanoid" id="A0A7R8YQG0"/>
<keyword evidence="2" id="KW-0732">Signal</keyword>
<feature type="signal peptide" evidence="2">
    <location>
        <begin position="1"/>
        <end position="16"/>
    </location>
</feature>
<keyword evidence="4" id="KW-1185">Reference proteome</keyword>
<dbReference type="AlphaFoldDB" id="A0A7R8YQG0"/>
<reference evidence="3 4" key="1">
    <citation type="submission" date="2020-11" db="EMBL/GenBank/DDBJ databases">
        <authorList>
            <person name="Wallbank WR R."/>
            <person name="Pardo Diaz C."/>
            <person name="Kozak K."/>
            <person name="Martin S."/>
            <person name="Jiggins C."/>
            <person name="Moest M."/>
            <person name="Warren A I."/>
            <person name="Generalovic N T."/>
            <person name="Byers J.R.P. K."/>
            <person name="Montejo-Kovacevich G."/>
            <person name="Yen C E."/>
        </authorList>
    </citation>
    <scope>NUCLEOTIDE SEQUENCE [LARGE SCALE GENOMIC DNA]</scope>
</reference>
<gene>
    <name evidence="3" type="ORF">HERILL_LOCUS4730</name>
</gene>
<dbReference type="EMBL" id="LR899010">
    <property type="protein sequence ID" value="CAD7081633.1"/>
    <property type="molecule type" value="Genomic_DNA"/>
</dbReference>
<dbReference type="Proteomes" id="UP000594454">
    <property type="component" value="Chromosome 2"/>
</dbReference>
<evidence type="ECO:0000313" key="4">
    <source>
        <dbReference type="Proteomes" id="UP000594454"/>
    </source>
</evidence>
<accession>A0A7R8YQG0</accession>
<evidence type="ECO:0000256" key="1">
    <source>
        <dbReference type="SAM" id="MobiDB-lite"/>
    </source>
</evidence>
<organism evidence="3 4">
    <name type="scientific">Hermetia illucens</name>
    <name type="common">Black soldier fly</name>
    <dbReference type="NCBI Taxonomy" id="343691"/>
    <lineage>
        <taxon>Eukaryota</taxon>
        <taxon>Metazoa</taxon>
        <taxon>Ecdysozoa</taxon>
        <taxon>Arthropoda</taxon>
        <taxon>Hexapoda</taxon>
        <taxon>Insecta</taxon>
        <taxon>Pterygota</taxon>
        <taxon>Neoptera</taxon>
        <taxon>Endopterygota</taxon>
        <taxon>Diptera</taxon>
        <taxon>Brachycera</taxon>
        <taxon>Stratiomyomorpha</taxon>
        <taxon>Stratiomyidae</taxon>
        <taxon>Hermetiinae</taxon>
        <taxon>Hermetia</taxon>
    </lineage>
</organism>
<evidence type="ECO:0000256" key="2">
    <source>
        <dbReference type="SAM" id="SignalP"/>
    </source>
</evidence>
<protein>
    <recommendedName>
        <fullName evidence="5">Secreted protein</fullName>
    </recommendedName>
</protein>